<keyword evidence="3" id="KW-1185">Reference proteome</keyword>
<dbReference type="GO" id="GO:0005829">
    <property type="term" value="C:cytosol"/>
    <property type="evidence" value="ECO:0007669"/>
    <property type="project" value="TreeGrafter"/>
</dbReference>
<feature type="domain" description="Formyl transferase N-terminal" evidence="1">
    <location>
        <begin position="117"/>
        <end position="210"/>
    </location>
</feature>
<evidence type="ECO:0000259" key="1">
    <source>
        <dbReference type="Pfam" id="PF00551"/>
    </source>
</evidence>
<evidence type="ECO:0000313" key="2">
    <source>
        <dbReference type="EMBL" id="QDU83189.1"/>
    </source>
</evidence>
<sequence length="267" mass="29606">MPRSPLFAFLVLEEHPYGREMLRRLLEHGHVPQLVVSERSTVADTERHKFEERITGLPFDAPTIAELCAEHGIATTHVPKHTSARVFAALRAHGLAPHERTARDHDATVEHDTTDHHHRALDLIVLGGTRIVRGPLLDLPRDGVVNSHPGLLPECRGSASPAWSVLHDIPVGATCHLCDSGIDTGDILMRRELDVPAGATYEDLCLGTLVLAGRLMAEVLDAWRDGRFHELRRSQGPSPWPTFRNAPDDVLARVRRKLADGSYAPRR</sequence>
<evidence type="ECO:0000313" key="3">
    <source>
        <dbReference type="Proteomes" id="UP000319342"/>
    </source>
</evidence>
<dbReference type="PANTHER" id="PTHR11138">
    <property type="entry name" value="METHIONYL-TRNA FORMYLTRANSFERASE"/>
    <property type="match status" value="1"/>
</dbReference>
<dbReference type="SUPFAM" id="SSF53328">
    <property type="entry name" value="Formyltransferase"/>
    <property type="match status" value="1"/>
</dbReference>
<dbReference type="EMBL" id="CP036290">
    <property type="protein sequence ID" value="QDU83189.1"/>
    <property type="molecule type" value="Genomic_DNA"/>
</dbReference>
<dbReference type="InterPro" id="IPR002376">
    <property type="entry name" value="Formyl_transf_N"/>
</dbReference>
<protein>
    <submittedName>
        <fullName evidence="2">Linear gramicidin synthase subunit A</fullName>
    </submittedName>
</protein>
<dbReference type="InterPro" id="IPR036477">
    <property type="entry name" value="Formyl_transf_N_sf"/>
</dbReference>
<dbReference type="AlphaFoldDB" id="A0A518CVE7"/>
<dbReference type="Pfam" id="PF00551">
    <property type="entry name" value="Formyl_trans_N"/>
    <property type="match status" value="1"/>
</dbReference>
<dbReference type="GO" id="GO:0004479">
    <property type="term" value="F:methionyl-tRNA formyltransferase activity"/>
    <property type="evidence" value="ECO:0007669"/>
    <property type="project" value="TreeGrafter"/>
</dbReference>
<organism evidence="2 3">
    <name type="scientific">Rohdeia mirabilis</name>
    <dbReference type="NCBI Taxonomy" id="2528008"/>
    <lineage>
        <taxon>Bacteria</taxon>
        <taxon>Pseudomonadati</taxon>
        <taxon>Planctomycetota</taxon>
        <taxon>Planctomycetia</taxon>
        <taxon>Planctomycetia incertae sedis</taxon>
        <taxon>Rohdeia</taxon>
    </lineage>
</organism>
<accession>A0A518CVE7</accession>
<dbReference type="Proteomes" id="UP000319342">
    <property type="component" value="Chromosome"/>
</dbReference>
<dbReference type="Gene3D" id="3.40.50.170">
    <property type="entry name" value="Formyl transferase, N-terminal domain"/>
    <property type="match status" value="1"/>
</dbReference>
<name>A0A518CVE7_9BACT</name>
<gene>
    <name evidence="2" type="primary">lgrA</name>
    <name evidence="2" type="ORF">Pla163_02860</name>
</gene>
<proteinExistence type="predicted"/>
<dbReference type="RefSeq" id="WP_419186191.1">
    <property type="nucleotide sequence ID" value="NZ_CP036290.1"/>
</dbReference>
<reference evidence="2 3" key="1">
    <citation type="submission" date="2019-02" db="EMBL/GenBank/DDBJ databases">
        <title>Deep-cultivation of Planctomycetes and their phenomic and genomic characterization uncovers novel biology.</title>
        <authorList>
            <person name="Wiegand S."/>
            <person name="Jogler M."/>
            <person name="Boedeker C."/>
            <person name="Pinto D."/>
            <person name="Vollmers J."/>
            <person name="Rivas-Marin E."/>
            <person name="Kohn T."/>
            <person name="Peeters S.H."/>
            <person name="Heuer A."/>
            <person name="Rast P."/>
            <person name="Oberbeckmann S."/>
            <person name="Bunk B."/>
            <person name="Jeske O."/>
            <person name="Meyerdierks A."/>
            <person name="Storesund J.E."/>
            <person name="Kallscheuer N."/>
            <person name="Luecker S."/>
            <person name="Lage O.M."/>
            <person name="Pohl T."/>
            <person name="Merkel B.J."/>
            <person name="Hornburger P."/>
            <person name="Mueller R.-W."/>
            <person name="Bruemmer F."/>
            <person name="Labrenz M."/>
            <person name="Spormann A.M."/>
            <person name="Op den Camp H."/>
            <person name="Overmann J."/>
            <person name="Amann R."/>
            <person name="Jetten M.S.M."/>
            <person name="Mascher T."/>
            <person name="Medema M.H."/>
            <person name="Devos D.P."/>
            <person name="Kaster A.-K."/>
            <person name="Ovreas L."/>
            <person name="Rohde M."/>
            <person name="Galperin M.Y."/>
            <person name="Jogler C."/>
        </authorList>
    </citation>
    <scope>NUCLEOTIDE SEQUENCE [LARGE SCALE GENOMIC DNA]</scope>
    <source>
        <strain evidence="2 3">Pla163</strain>
    </source>
</reference>
<dbReference type="PANTHER" id="PTHR11138:SF5">
    <property type="entry name" value="METHIONYL-TRNA FORMYLTRANSFERASE, MITOCHONDRIAL"/>
    <property type="match status" value="1"/>
</dbReference>